<accession>A0A0N8PRL2</accession>
<evidence type="ECO:0000256" key="1">
    <source>
        <dbReference type="SAM" id="MobiDB-lite"/>
    </source>
</evidence>
<reference evidence="2 3" key="1">
    <citation type="submission" date="2015-09" db="EMBL/GenBank/DDBJ databases">
        <title>Draft genome sequence of Kouleothrix aurantiaca JCM 19913.</title>
        <authorList>
            <person name="Hemp J."/>
        </authorList>
    </citation>
    <scope>NUCLEOTIDE SEQUENCE [LARGE SCALE GENOMIC DNA]</scope>
    <source>
        <strain evidence="2 3">COM-B</strain>
    </source>
</reference>
<dbReference type="PANTHER" id="PTHR41913">
    <property type="entry name" value="DUF1684 DOMAIN-CONTAINING PROTEIN"/>
    <property type="match status" value="1"/>
</dbReference>
<sequence length="171" mass="19178">MNDLAGQRAAKDHYFKHSPESPIPRAERADFAGLHYYPENEALRLVVRPEEFEPKEAIQMLTSTGGEQIYQRWGRFAFESEGQPAALTIYYATWGGYFVPFVDATSGRETYGAGRYLELEELGDGSFLADFNLAYNPYCAYNDRYSCPIPPAENRVAAPIRAGEMAYGAGH</sequence>
<comment type="caution">
    <text evidence="2">The sequence shown here is derived from an EMBL/GenBank/DDBJ whole genome shotgun (WGS) entry which is preliminary data.</text>
</comment>
<evidence type="ECO:0008006" key="4">
    <source>
        <dbReference type="Google" id="ProtNLM"/>
    </source>
</evidence>
<dbReference type="PANTHER" id="PTHR41913:SF1">
    <property type="entry name" value="DUF1684 DOMAIN-CONTAINING PROTEIN"/>
    <property type="match status" value="1"/>
</dbReference>
<gene>
    <name evidence="2" type="ORF">SE17_28135</name>
</gene>
<protein>
    <recommendedName>
        <fullName evidence="4">DUF1684 domain-containing protein</fullName>
    </recommendedName>
</protein>
<name>A0A0N8PRL2_9CHLR</name>
<dbReference type="InterPro" id="IPR012467">
    <property type="entry name" value="DUF1684"/>
</dbReference>
<dbReference type="Pfam" id="PF07920">
    <property type="entry name" value="DUF1684"/>
    <property type="match status" value="1"/>
</dbReference>
<organism evidence="2 3">
    <name type="scientific">Kouleothrix aurantiaca</name>
    <dbReference type="NCBI Taxonomy" id="186479"/>
    <lineage>
        <taxon>Bacteria</taxon>
        <taxon>Bacillati</taxon>
        <taxon>Chloroflexota</taxon>
        <taxon>Chloroflexia</taxon>
        <taxon>Chloroflexales</taxon>
        <taxon>Roseiflexineae</taxon>
        <taxon>Roseiflexaceae</taxon>
        <taxon>Kouleothrix</taxon>
    </lineage>
</organism>
<feature type="region of interest" description="Disordered" evidence="1">
    <location>
        <begin position="1"/>
        <end position="21"/>
    </location>
</feature>
<evidence type="ECO:0000313" key="2">
    <source>
        <dbReference type="EMBL" id="KPV50237.1"/>
    </source>
</evidence>
<feature type="compositionally biased region" description="Basic and acidic residues" evidence="1">
    <location>
        <begin position="9"/>
        <end position="21"/>
    </location>
</feature>
<dbReference type="EMBL" id="LJCR01001504">
    <property type="protein sequence ID" value="KPV50237.1"/>
    <property type="molecule type" value="Genomic_DNA"/>
</dbReference>
<dbReference type="AlphaFoldDB" id="A0A0N8PRL2"/>
<dbReference type="Proteomes" id="UP000050509">
    <property type="component" value="Unassembled WGS sequence"/>
</dbReference>
<evidence type="ECO:0000313" key="3">
    <source>
        <dbReference type="Proteomes" id="UP000050509"/>
    </source>
</evidence>
<keyword evidence="3" id="KW-1185">Reference proteome</keyword>
<dbReference type="Gene3D" id="6.10.250.1680">
    <property type="match status" value="1"/>
</dbReference>
<proteinExistence type="predicted"/>
<dbReference type="PATRIC" id="fig|186479.3.peg.2046"/>